<feature type="transmembrane region" description="Helical" evidence="1">
    <location>
        <begin position="27"/>
        <end position="49"/>
    </location>
</feature>
<comment type="caution">
    <text evidence="3">The sequence shown here is derived from an EMBL/GenBank/DDBJ whole genome shotgun (WGS) entry which is preliminary data.</text>
</comment>
<organism evidence="3 4">
    <name type="scientific">Streptomyces triticirhizae</name>
    <dbReference type="NCBI Taxonomy" id="2483353"/>
    <lineage>
        <taxon>Bacteria</taxon>
        <taxon>Bacillati</taxon>
        <taxon>Actinomycetota</taxon>
        <taxon>Actinomycetes</taxon>
        <taxon>Kitasatosporales</taxon>
        <taxon>Streptomycetaceae</taxon>
        <taxon>Streptomyces</taxon>
    </lineage>
</organism>
<evidence type="ECO:0000313" key="3">
    <source>
        <dbReference type="EMBL" id="RMI46760.1"/>
    </source>
</evidence>
<feature type="transmembrane region" description="Helical" evidence="1">
    <location>
        <begin position="61"/>
        <end position="78"/>
    </location>
</feature>
<dbReference type="EMBL" id="RFFJ01000001">
    <property type="protein sequence ID" value="RMI46760.1"/>
    <property type="molecule type" value="Genomic_DNA"/>
</dbReference>
<dbReference type="AlphaFoldDB" id="A0A3M2MCN0"/>
<dbReference type="InterPro" id="IPR019692">
    <property type="entry name" value="CFP-6_PH"/>
</dbReference>
<keyword evidence="1" id="KW-0812">Transmembrane</keyword>
<feature type="domain" description="Low molecular weight protein antigen 6 PH" evidence="2">
    <location>
        <begin position="79"/>
        <end position="149"/>
    </location>
</feature>
<evidence type="ECO:0000313" key="4">
    <source>
        <dbReference type="Proteomes" id="UP000278673"/>
    </source>
</evidence>
<protein>
    <submittedName>
        <fullName evidence="3">PH domain-containing protein</fullName>
    </submittedName>
</protein>
<name>A0A3M2MCN0_9ACTN</name>
<keyword evidence="4" id="KW-1185">Reference proteome</keyword>
<keyword evidence="1" id="KW-0472">Membrane</keyword>
<gene>
    <name evidence="3" type="ORF">EBN88_00035</name>
</gene>
<sequence length="162" mass="16866">MTANEPAGAPTDEPTLPLTLRPTLTRVVLLVAGVTVVGVLTLIAVLLPAGGAVSWGLGDRLAIVGSGLLVLAVLALLARPRVSADADGVTVVNLTTVRRLAWQEIVRVTLRPGDPWVTLDLADGTVLPVMAIQPGVSRERSLADARTLRSLAESLGSARDDR</sequence>
<dbReference type="Pfam" id="PF10756">
    <property type="entry name" value="bPH_6"/>
    <property type="match status" value="1"/>
</dbReference>
<keyword evidence="1" id="KW-1133">Transmembrane helix</keyword>
<dbReference type="Proteomes" id="UP000278673">
    <property type="component" value="Unassembled WGS sequence"/>
</dbReference>
<evidence type="ECO:0000259" key="2">
    <source>
        <dbReference type="Pfam" id="PF10756"/>
    </source>
</evidence>
<reference evidence="3 4" key="1">
    <citation type="submission" date="2018-10" db="EMBL/GenBank/DDBJ databases">
        <title>Isolation, diversity and antifungal activity of actinobacteria from wheat.</title>
        <authorList>
            <person name="Han C."/>
        </authorList>
    </citation>
    <scope>NUCLEOTIDE SEQUENCE [LARGE SCALE GENOMIC DNA]</scope>
    <source>
        <strain evidence="3 4">NEAU-YY642</strain>
    </source>
</reference>
<accession>A0A3M2MCN0</accession>
<evidence type="ECO:0000256" key="1">
    <source>
        <dbReference type="SAM" id="Phobius"/>
    </source>
</evidence>
<proteinExistence type="predicted"/>